<dbReference type="EMBL" id="JAJSOF020000023">
    <property type="protein sequence ID" value="KAJ4436119.1"/>
    <property type="molecule type" value="Genomic_DNA"/>
</dbReference>
<accession>A0ABQ8SPM1</accession>
<evidence type="ECO:0000313" key="2">
    <source>
        <dbReference type="Proteomes" id="UP001148838"/>
    </source>
</evidence>
<evidence type="ECO:0000313" key="1">
    <source>
        <dbReference type="EMBL" id="KAJ4436119.1"/>
    </source>
</evidence>
<sequence length="232" mass="26240">MLPEDVAGAVALNDDGRNRDTRVYQESRFRPSEVQIKMKTGCSGCIALKDYFLHVITEVGEINNGAVFCSQTSPVAICGHLVDESHIDVSWPCEYDPKFQEYCVFPHNLPQFDSEEIPCQAPEMSTPMILNGPTSRNRYGYLSWYKRRASVALPSALPYMKCTYASSRFEYMSHSTTPNTTLKVPFTLELTVRVSSVNIFCHGTYLREEKRSGECHCFKAKTRKPSISGHML</sequence>
<keyword evidence="2" id="KW-1185">Reference proteome</keyword>
<proteinExistence type="predicted"/>
<comment type="caution">
    <text evidence="1">The sequence shown here is derived from an EMBL/GenBank/DDBJ whole genome shotgun (WGS) entry which is preliminary data.</text>
</comment>
<organism evidence="1 2">
    <name type="scientific">Periplaneta americana</name>
    <name type="common">American cockroach</name>
    <name type="synonym">Blatta americana</name>
    <dbReference type="NCBI Taxonomy" id="6978"/>
    <lineage>
        <taxon>Eukaryota</taxon>
        <taxon>Metazoa</taxon>
        <taxon>Ecdysozoa</taxon>
        <taxon>Arthropoda</taxon>
        <taxon>Hexapoda</taxon>
        <taxon>Insecta</taxon>
        <taxon>Pterygota</taxon>
        <taxon>Neoptera</taxon>
        <taxon>Polyneoptera</taxon>
        <taxon>Dictyoptera</taxon>
        <taxon>Blattodea</taxon>
        <taxon>Blattoidea</taxon>
        <taxon>Blattidae</taxon>
        <taxon>Blattinae</taxon>
        <taxon>Periplaneta</taxon>
    </lineage>
</organism>
<protein>
    <submittedName>
        <fullName evidence="1">Uncharacterized protein</fullName>
    </submittedName>
</protein>
<name>A0ABQ8SPM1_PERAM</name>
<reference evidence="1 2" key="1">
    <citation type="journal article" date="2022" name="Allergy">
        <title>Genome assembly and annotation of Periplaneta americana reveal a comprehensive cockroach allergen profile.</title>
        <authorList>
            <person name="Wang L."/>
            <person name="Xiong Q."/>
            <person name="Saelim N."/>
            <person name="Wang L."/>
            <person name="Nong W."/>
            <person name="Wan A.T."/>
            <person name="Shi M."/>
            <person name="Liu X."/>
            <person name="Cao Q."/>
            <person name="Hui J.H.L."/>
            <person name="Sookrung N."/>
            <person name="Leung T.F."/>
            <person name="Tungtrongchitr A."/>
            <person name="Tsui S.K.W."/>
        </authorList>
    </citation>
    <scope>NUCLEOTIDE SEQUENCE [LARGE SCALE GENOMIC DNA]</scope>
    <source>
        <strain evidence="1">PWHHKU_190912</strain>
    </source>
</reference>
<dbReference type="Proteomes" id="UP001148838">
    <property type="component" value="Unassembled WGS sequence"/>
</dbReference>
<gene>
    <name evidence="1" type="ORF">ANN_18746</name>
</gene>